<dbReference type="EMBL" id="AAMT01000017">
    <property type="protein sequence ID" value="EAQ11282.1"/>
    <property type="molecule type" value="Genomic_DNA"/>
</dbReference>
<dbReference type="AlphaFoldDB" id="A3VKF8"/>
<name>A3VKF8_9RHOB</name>
<protein>
    <recommendedName>
        <fullName evidence="1">DUF1330 domain-containing protein</fullName>
    </recommendedName>
</protein>
<dbReference type="Pfam" id="PF07045">
    <property type="entry name" value="DUF1330"/>
    <property type="match status" value="1"/>
</dbReference>
<evidence type="ECO:0000313" key="3">
    <source>
        <dbReference type="Proteomes" id="UP000002931"/>
    </source>
</evidence>
<dbReference type="InterPro" id="IPR010753">
    <property type="entry name" value="DUF1330"/>
</dbReference>
<dbReference type="Gene3D" id="3.30.70.100">
    <property type="match status" value="1"/>
</dbReference>
<comment type="caution">
    <text evidence="2">The sequence shown here is derived from an EMBL/GenBank/DDBJ whole genome shotgun (WGS) entry which is preliminary data.</text>
</comment>
<dbReference type="PANTHER" id="PTHR40257:SF1">
    <property type="entry name" value="DUF1330 DOMAIN-CONTAINING PROTEIN"/>
    <property type="match status" value="1"/>
</dbReference>
<gene>
    <name evidence="2" type="ORF">RB2654_04616</name>
</gene>
<reference evidence="2 3" key="1">
    <citation type="journal article" date="2010" name="J. Bacteriol.">
        <title>Genome sequences of Pelagibaca bermudensis HTCC2601T and Maritimibacter alkaliphilus HTCC2654T, the type strains of two marine Roseobacter genera.</title>
        <authorList>
            <person name="Thrash J.C."/>
            <person name="Cho J.C."/>
            <person name="Ferriera S."/>
            <person name="Johnson J."/>
            <person name="Vergin K.L."/>
            <person name="Giovannoni S.J."/>
        </authorList>
    </citation>
    <scope>NUCLEOTIDE SEQUENCE [LARGE SCALE GENOMIC DNA]</scope>
    <source>
        <strain evidence="2 3">HTCC2654</strain>
    </source>
</reference>
<evidence type="ECO:0000259" key="1">
    <source>
        <dbReference type="Pfam" id="PF07045"/>
    </source>
</evidence>
<dbReference type="Proteomes" id="UP000002931">
    <property type="component" value="Unassembled WGS sequence"/>
</dbReference>
<dbReference type="HOGENOM" id="CLU_131535_1_0_5"/>
<keyword evidence="3" id="KW-1185">Reference proteome</keyword>
<dbReference type="PANTHER" id="PTHR40257">
    <property type="match status" value="1"/>
</dbReference>
<dbReference type="eggNOG" id="COG5470">
    <property type="taxonomic scope" value="Bacteria"/>
</dbReference>
<sequence length="138" mass="15635">MTDYTGFEGDAFAEFRGIDRDGPIHMLNLVKMKEIATYDDGRTSTGFEAYEAYGRESGPIFKRVGGRIVWSGKMEFMLIGPQDEQWDFCFVAEYPSVDAFVEMIKDPAYREAMKHRQAGVKTSRLIRMAPGEAGEHFG</sequence>
<dbReference type="STRING" id="314271.RB2654_04616"/>
<accession>A3VKF8</accession>
<dbReference type="InterPro" id="IPR011008">
    <property type="entry name" value="Dimeric_a/b-barrel"/>
</dbReference>
<evidence type="ECO:0000313" key="2">
    <source>
        <dbReference type="EMBL" id="EAQ11282.1"/>
    </source>
</evidence>
<proteinExistence type="predicted"/>
<organism evidence="2 3">
    <name type="scientific">Maritimibacter alkaliphilus HTCC2654</name>
    <dbReference type="NCBI Taxonomy" id="314271"/>
    <lineage>
        <taxon>Bacteria</taxon>
        <taxon>Pseudomonadati</taxon>
        <taxon>Pseudomonadota</taxon>
        <taxon>Alphaproteobacteria</taxon>
        <taxon>Rhodobacterales</taxon>
        <taxon>Roseobacteraceae</taxon>
        <taxon>Maritimibacter</taxon>
    </lineage>
</organism>
<feature type="domain" description="DUF1330" evidence="1">
    <location>
        <begin position="48"/>
        <end position="123"/>
    </location>
</feature>
<dbReference type="OrthoDB" id="8909581at2"/>
<dbReference type="RefSeq" id="WP_008329134.1">
    <property type="nucleotide sequence ID" value="NZ_CH902578.1"/>
</dbReference>
<dbReference type="SUPFAM" id="SSF54909">
    <property type="entry name" value="Dimeric alpha+beta barrel"/>
    <property type="match status" value="1"/>
</dbReference>